<name>A0A8X6H139_TRICU</name>
<organism evidence="1 2">
    <name type="scientific">Trichonephila clavata</name>
    <name type="common">Joro spider</name>
    <name type="synonym">Nephila clavata</name>
    <dbReference type="NCBI Taxonomy" id="2740835"/>
    <lineage>
        <taxon>Eukaryota</taxon>
        <taxon>Metazoa</taxon>
        <taxon>Ecdysozoa</taxon>
        <taxon>Arthropoda</taxon>
        <taxon>Chelicerata</taxon>
        <taxon>Arachnida</taxon>
        <taxon>Araneae</taxon>
        <taxon>Araneomorphae</taxon>
        <taxon>Entelegynae</taxon>
        <taxon>Araneoidea</taxon>
        <taxon>Nephilidae</taxon>
        <taxon>Trichonephila</taxon>
    </lineage>
</organism>
<dbReference type="AlphaFoldDB" id="A0A8X6H139"/>
<evidence type="ECO:0000313" key="1">
    <source>
        <dbReference type="EMBL" id="GFQ77784.1"/>
    </source>
</evidence>
<evidence type="ECO:0000313" key="2">
    <source>
        <dbReference type="Proteomes" id="UP000887116"/>
    </source>
</evidence>
<protein>
    <submittedName>
        <fullName evidence="1">Uncharacterized protein</fullName>
    </submittedName>
</protein>
<dbReference type="Proteomes" id="UP000887116">
    <property type="component" value="Unassembled WGS sequence"/>
</dbReference>
<reference evidence="1" key="1">
    <citation type="submission" date="2020-07" db="EMBL/GenBank/DDBJ databases">
        <title>Multicomponent nature underlies the extraordinary mechanical properties of spider dragline silk.</title>
        <authorList>
            <person name="Kono N."/>
            <person name="Nakamura H."/>
            <person name="Mori M."/>
            <person name="Yoshida Y."/>
            <person name="Ohtoshi R."/>
            <person name="Malay A.D."/>
            <person name="Moran D.A.P."/>
            <person name="Tomita M."/>
            <person name="Numata K."/>
            <person name="Arakawa K."/>
        </authorList>
    </citation>
    <scope>NUCLEOTIDE SEQUENCE</scope>
</reference>
<accession>A0A8X6H139</accession>
<keyword evidence="2" id="KW-1185">Reference proteome</keyword>
<comment type="caution">
    <text evidence="1">The sequence shown here is derived from an EMBL/GenBank/DDBJ whole genome shotgun (WGS) entry which is preliminary data.</text>
</comment>
<dbReference type="EMBL" id="BMAO01031810">
    <property type="protein sequence ID" value="GFQ77784.1"/>
    <property type="molecule type" value="Genomic_DNA"/>
</dbReference>
<dbReference type="OrthoDB" id="6043301at2759"/>
<sequence>MSGESFFQKQYIKVESFKKDHIERRSPFSVAVLKVNSHVAERNMVSTQIFLVFLSLSILVIAHGWQQSESEYNDDSLAMMPGSGWKENPEKRNTWWTKKSVRDEDVPNEISKNNPEYLLARKSVGCPLEKCMLMLLECLRRTENRTALYLQCKDGHLQCLASCFQKYKEKFMFNTVAMAS</sequence>
<gene>
    <name evidence="1" type="primary">AVEN_145112_1</name>
    <name evidence="1" type="ORF">TNCT_336531</name>
</gene>
<proteinExistence type="predicted"/>